<dbReference type="InterPro" id="IPR004843">
    <property type="entry name" value="Calcineurin-like_PHP"/>
</dbReference>
<dbReference type="CDD" id="cd00840">
    <property type="entry name" value="MPP_Mre11_N"/>
    <property type="match status" value="1"/>
</dbReference>
<proteinExistence type="predicted"/>
<feature type="domain" description="Calcineurin-like phosphoesterase" evidence="2">
    <location>
        <begin position="5"/>
        <end position="202"/>
    </location>
</feature>
<comment type="caution">
    <text evidence="3">The sequence shown here is derived from an EMBL/GenBank/DDBJ whole genome shotgun (WGS) entry which is preliminary data.</text>
</comment>
<dbReference type="InterPro" id="IPR041796">
    <property type="entry name" value="Mre11_N"/>
</dbReference>
<dbReference type="AlphaFoldDB" id="X1GXC5"/>
<keyword evidence="1" id="KW-0378">Hydrolase</keyword>
<gene>
    <name evidence="3" type="ORF">S03H2_31578</name>
</gene>
<dbReference type="EMBL" id="BARU01019156">
    <property type="protein sequence ID" value="GAH49465.1"/>
    <property type="molecule type" value="Genomic_DNA"/>
</dbReference>
<dbReference type="PANTHER" id="PTHR30337">
    <property type="entry name" value="COMPONENT OF ATP-DEPENDENT DSDNA EXONUCLEASE"/>
    <property type="match status" value="1"/>
</dbReference>
<evidence type="ECO:0000313" key="3">
    <source>
        <dbReference type="EMBL" id="GAH49465.1"/>
    </source>
</evidence>
<feature type="non-terminal residue" evidence="3">
    <location>
        <position position="214"/>
    </location>
</feature>
<dbReference type="PANTHER" id="PTHR30337:SF7">
    <property type="entry name" value="PHOSPHOESTERASE"/>
    <property type="match status" value="1"/>
</dbReference>
<evidence type="ECO:0000259" key="2">
    <source>
        <dbReference type="Pfam" id="PF00149"/>
    </source>
</evidence>
<organism evidence="3">
    <name type="scientific">marine sediment metagenome</name>
    <dbReference type="NCBI Taxonomy" id="412755"/>
    <lineage>
        <taxon>unclassified sequences</taxon>
        <taxon>metagenomes</taxon>
        <taxon>ecological metagenomes</taxon>
    </lineage>
</organism>
<dbReference type="GO" id="GO:0016787">
    <property type="term" value="F:hydrolase activity"/>
    <property type="evidence" value="ECO:0007669"/>
    <property type="project" value="UniProtKB-KW"/>
</dbReference>
<dbReference type="Pfam" id="PF00149">
    <property type="entry name" value="Metallophos"/>
    <property type="match status" value="1"/>
</dbReference>
<dbReference type="InterPro" id="IPR050535">
    <property type="entry name" value="DNA_Repair-Maintenance_Comp"/>
</dbReference>
<accession>X1GXC5</accession>
<dbReference type="InterPro" id="IPR029052">
    <property type="entry name" value="Metallo-depent_PP-like"/>
</dbReference>
<reference evidence="3" key="1">
    <citation type="journal article" date="2014" name="Front. Microbiol.">
        <title>High frequency of phylogenetically diverse reductive dehalogenase-homologous genes in deep subseafloor sedimentary metagenomes.</title>
        <authorList>
            <person name="Kawai M."/>
            <person name="Futagami T."/>
            <person name="Toyoda A."/>
            <person name="Takaki Y."/>
            <person name="Nishi S."/>
            <person name="Hori S."/>
            <person name="Arai W."/>
            <person name="Tsubouchi T."/>
            <person name="Morono Y."/>
            <person name="Uchiyama I."/>
            <person name="Ito T."/>
            <person name="Fujiyama A."/>
            <person name="Inagaki F."/>
            <person name="Takami H."/>
        </authorList>
    </citation>
    <scope>NUCLEOTIDE SEQUENCE</scope>
    <source>
        <strain evidence="3">Expedition CK06-06</strain>
    </source>
</reference>
<dbReference type="Gene3D" id="3.60.21.10">
    <property type="match status" value="1"/>
</dbReference>
<name>X1GXC5_9ZZZZ</name>
<sequence>MRPFTFVHAADLHLDSPFVGIQDVDEEIAERLREATFSTFRHIVDLCVEREVDFVLVAGDIYDSGDRSLRAQIRFRDGLRRLSAAGIPAFVVHGNHDPLDRWSATLQWPEDAHIFGGKTVTRVPVEAEGDMIATVYGISYPTQEVRRNLATEFRRDEKDVYAIGLLHCNVGENTGHEPYAPCSVEDLVRAGMDYWALGHVHNRRIMREDKPVIV</sequence>
<evidence type="ECO:0000256" key="1">
    <source>
        <dbReference type="ARBA" id="ARBA00022801"/>
    </source>
</evidence>
<protein>
    <recommendedName>
        <fullName evidence="2">Calcineurin-like phosphoesterase domain-containing protein</fullName>
    </recommendedName>
</protein>
<dbReference type="SUPFAM" id="SSF56300">
    <property type="entry name" value="Metallo-dependent phosphatases"/>
    <property type="match status" value="1"/>
</dbReference>